<reference evidence="2" key="3">
    <citation type="journal article" date="2011" name="PLoS ONE">
        <title>Genome sequence of a mesophilic hydrogenotrophic methanogen Methanocella paludicola, the first cultivated representative of the order Methanocellales.</title>
        <authorList>
            <person name="Sakai S."/>
            <person name="Takaki Y."/>
            <person name="Shimamura S."/>
            <person name="Sekine M."/>
            <person name="Tajima T."/>
            <person name="Kosugi H."/>
            <person name="Ichikawa N."/>
            <person name="Tasumi E."/>
            <person name="Hiraki A.T."/>
            <person name="Shimizu A."/>
            <person name="Kato Y."/>
            <person name="Nishiko R."/>
            <person name="Mori K."/>
            <person name="Fujita N."/>
            <person name="Imachi H."/>
            <person name="Takai K."/>
        </authorList>
    </citation>
    <scope>NUCLEOTIDE SEQUENCE [LARGE SCALE GENOMIC DNA]</scope>
    <source>
        <strain evidence="2">DSM 17711 / JCM 13418 / NBRC 101707 / SANAE</strain>
    </source>
</reference>
<sequence length="173" mass="19458">MKKEMIYYYMAPGDRNTNTTLKTVREWALKYNIKRVLVPSKSGQTAQKAYNLFKNTGIILTIVGTDPNIFSSEILAQLRSNGTKVVFYKDVPYTYTQDMKTAYRRMGEGFKVAVELGIIAAYLEEGDINDVITLGGTKKGVDTALVIRPAKSDTFDQLEVREIIAKPRSIKMA</sequence>
<accession>D1YXU0</accession>
<proteinExistence type="predicted"/>
<dbReference type="SUPFAM" id="SSF52935">
    <property type="entry name" value="PK C-terminal domain-like"/>
    <property type="match status" value="1"/>
</dbReference>
<dbReference type="AlphaFoldDB" id="D1YXU0"/>
<dbReference type="EMBL" id="AP011532">
    <property type="protein sequence ID" value="BAI61262.1"/>
    <property type="molecule type" value="Genomic_DNA"/>
</dbReference>
<dbReference type="Gene3D" id="3.40.1380.20">
    <property type="entry name" value="Pyruvate kinase, C-terminal domain"/>
    <property type="match status" value="1"/>
</dbReference>
<dbReference type="RefSeq" id="WP_012899941.1">
    <property type="nucleotide sequence ID" value="NC_013665.1"/>
</dbReference>
<protein>
    <submittedName>
        <fullName evidence="1">Uncharacterized protein</fullName>
    </submittedName>
</protein>
<name>D1YXU0_METPS</name>
<dbReference type="OrthoDB" id="374234at2157"/>
<organism evidence="1 2">
    <name type="scientific">Methanocella paludicola (strain DSM 17711 / JCM 13418 / NBRC 101707 / SANAE)</name>
    <dbReference type="NCBI Taxonomy" id="304371"/>
    <lineage>
        <taxon>Archaea</taxon>
        <taxon>Methanobacteriati</taxon>
        <taxon>Methanobacteriota</taxon>
        <taxon>Stenosarchaea group</taxon>
        <taxon>Methanomicrobia</taxon>
        <taxon>Methanocellales</taxon>
        <taxon>Methanocellaceae</taxon>
        <taxon>Methanocella</taxon>
    </lineage>
</organism>
<dbReference type="GeneID" id="8681185"/>
<gene>
    <name evidence="1" type="ordered locus">MCP_1190</name>
</gene>
<reference evidence="1 2" key="1">
    <citation type="journal article" date="2007" name="Appl. Environ. Microbiol.">
        <title>Isolation of key methanogens for global methane emission from rice paddy fields: a novel isolate affiliated with the clone cluster rice cluster I.</title>
        <authorList>
            <person name="Sakai S."/>
            <person name="Imachi H."/>
            <person name="Sekiguchi Y."/>
            <person name="Ohashi A."/>
            <person name="Harada H."/>
            <person name="Kamagata Y."/>
        </authorList>
    </citation>
    <scope>NUCLEOTIDE SEQUENCE [LARGE SCALE GENOMIC DNA]</scope>
    <source>
        <strain evidence="2">DSM 17711 / JCM 13418 / NBRC 101707 / SANAE</strain>
    </source>
</reference>
<dbReference type="InParanoid" id="D1YXU0"/>
<dbReference type="KEGG" id="mpd:MCP_1190"/>
<evidence type="ECO:0000313" key="2">
    <source>
        <dbReference type="Proteomes" id="UP000001882"/>
    </source>
</evidence>
<dbReference type="InterPro" id="IPR036918">
    <property type="entry name" value="Pyrv_Knase_C_sf"/>
</dbReference>
<dbReference type="STRING" id="304371.MCP_1190"/>
<evidence type="ECO:0000313" key="1">
    <source>
        <dbReference type="EMBL" id="BAI61262.1"/>
    </source>
</evidence>
<dbReference type="Proteomes" id="UP000001882">
    <property type="component" value="Chromosome"/>
</dbReference>
<keyword evidence="2" id="KW-1185">Reference proteome</keyword>
<reference evidence="1 2" key="2">
    <citation type="journal article" date="2008" name="Int. J. Syst. Evol. Microbiol.">
        <title>Methanocella paludicola gen. nov., sp. nov., a methane-producing archaeon, the first isolate of the lineage 'Rice Cluster I', and proposal of the new archaeal order Methanocellales ord. nov.</title>
        <authorList>
            <person name="Sakai S."/>
            <person name="Imachi H."/>
            <person name="Hanada S."/>
            <person name="Ohashi A."/>
            <person name="Harada H."/>
            <person name="Kamagata Y."/>
        </authorList>
    </citation>
    <scope>NUCLEOTIDE SEQUENCE [LARGE SCALE GENOMIC DNA]</scope>
    <source>
        <strain evidence="2">DSM 17711 / JCM 13418 / NBRC 101707 / SANAE</strain>
    </source>
</reference>
<dbReference type="eggNOG" id="arCOG04343">
    <property type="taxonomic scope" value="Archaea"/>
</dbReference>